<feature type="compositionally biased region" description="Polar residues" evidence="9">
    <location>
        <begin position="383"/>
        <end position="402"/>
    </location>
</feature>
<dbReference type="OrthoDB" id="107372at2759"/>
<dbReference type="AlphaFoldDB" id="A0A1S8BEI2"/>
<comment type="caution">
    <text evidence="10">The sequence shown here is derived from an EMBL/GenBank/DDBJ whole genome shotgun (WGS) entry which is preliminary data.</text>
</comment>
<evidence type="ECO:0000313" key="10">
    <source>
        <dbReference type="EMBL" id="OMP85865.1"/>
    </source>
</evidence>
<evidence type="ECO:0000256" key="1">
    <source>
        <dbReference type="ARBA" id="ARBA00003470"/>
    </source>
</evidence>
<comment type="similarity">
    <text evidence="3 8">Belongs to the ATP25 family.</text>
</comment>
<protein>
    <recommendedName>
        <fullName evidence="8">ATPase synthesis protein 25</fullName>
    </recommendedName>
</protein>
<feature type="region of interest" description="Disordered" evidence="9">
    <location>
        <begin position="299"/>
        <end position="319"/>
    </location>
</feature>
<keyword evidence="7 8" id="KW-0472">Membrane</keyword>
<keyword evidence="5 8" id="KW-0809">Transit peptide</keyword>
<evidence type="ECO:0000256" key="8">
    <source>
        <dbReference type="RuleBase" id="RU367062"/>
    </source>
</evidence>
<dbReference type="InterPro" id="IPR043519">
    <property type="entry name" value="NT_sf"/>
</dbReference>
<dbReference type="Gene3D" id="1.25.40.10">
    <property type="entry name" value="Tetratricopeptide repeat domain"/>
    <property type="match status" value="1"/>
</dbReference>
<feature type="region of interest" description="Disordered" evidence="9">
    <location>
        <begin position="36"/>
        <end position="82"/>
    </location>
</feature>
<dbReference type="PANTHER" id="PTHR28087">
    <property type="entry name" value="ATPASE SYNTHESIS PROTEIN 25, MITOCHONDRIAL"/>
    <property type="match status" value="1"/>
</dbReference>
<name>A0A1S8BEI2_9PEZI</name>
<dbReference type="STRING" id="420778.A0A1S8BEI2"/>
<evidence type="ECO:0000256" key="9">
    <source>
        <dbReference type="SAM" id="MobiDB-lite"/>
    </source>
</evidence>
<keyword evidence="6 8" id="KW-0496">Mitochondrion</keyword>
<feature type="region of interest" description="Disordered" evidence="9">
    <location>
        <begin position="732"/>
        <end position="755"/>
    </location>
</feature>
<dbReference type="InterPro" id="IPR040152">
    <property type="entry name" value="Atp25"/>
</dbReference>
<accession>A0A1S8BEI2</accession>
<evidence type="ECO:0000256" key="2">
    <source>
        <dbReference type="ARBA" id="ARBA00004443"/>
    </source>
</evidence>
<dbReference type="EMBL" id="MSZU01000081">
    <property type="protein sequence ID" value="OMP85865.1"/>
    <property type="molecule type" value="Genomic_DNA"/>
</dbReference>
<comment type="function">
    <text evidence="1">Probable mitochondrial mRNA stabilization factor.</text>
</comment>
<feature type="compositionally biased region" description="Low complexity" evidence="9">
    <location>
        <begin position="36"/>
        <end position="53"/>
    </location>
</feature>
<feature type="compositionally biased region" description="Polar residues" evidence="9">
    <location>
        <begin position="73"/>
        <end position="82"/>
    </location>
</feature>
<feature type="region of interest" description="Disordered" evidence="9">
    <location>
        <begin position="383"/>
        <end position="406"/>
    </location>
</feature>
<keyword evidence="4 8" id="KW-0999">Mitochondrion inner membrane</keyword>
<organism evidence="10 11">
    <name type="scientific">Diplodia seriata</name>
    <dbReference type="NCBI Taxonomy" id="420778"/>
    <lineage>
        <taxon>Eukaryota</taxon>
        <taxon>Fungi</taxon>
        <taxon>Dikarya</taxon>
        <taxon>Ascomycota</taxon>
        <taxon>Pezizomycotina</taxon>
        <taxon>Dothideomycetes</taxon>
        <taxon>Dothideomycetes incertae sedis</taxon>
        <taxon>Botryosphaeriales</taxon>
        <taxon>Botryosphaeriaceae</taxon>
        <taxon>Diplodia</taxon>
    </lineage>
</organism>
<dbReference type="InterPro" id="IPR011990">
    <property type="entry name" value="TPR-like_helical_dom_sf"/>
</dbReference>
<comment type="function">
    <text evidence="8">Mitochondrial mRNA stabilization factor.</text>
</comment>
<proteinExistence type="inferred from homology"/>
<dbReference type="FunFam" id="3.30.460.10:FF:000044">
    <property type="entry name" value="ATPase synthesis protein 25, mitochondrial"/>
    <property type="match status" value="1"/>
</dbReference>
<feature type="compositionally biased region" description="Basic and acidic residues" evidence="9">
    <location>
        <begin position="732"/>
        <end position="748"/>
    </location>
</feature>
<evidence type="ECO:0000256" key="3">
    <source>
        <dbReference type="ARBA" id="ARBA00010787"/>
    </source>
</evidence>
<dbReference type="GO" id="GO:0048255">
    <property type="term" value="P:mRNA stabilization"/>
    <property type="evidence" value="ECO:0007669"/>
    <property type="project" value="TreeGrafter"/>
</dbReference>
<reference evidence="10 11" key="1">
    <citation type="submission" date="2017-01" db="EMBL/GenBank/DDBJ databases">
        <title>Draft genome sequence of Diplodia seriata F98.1, a fungal species involved in grapevine trunk diseases.</title>
        <authorList>
            <person name="Robert-Siegwald G."/>
            <person name="Vallet J."/>
            <person name="Abou-Mansour E."/>
            <person name="Xu J."/>
            <person name="Rey P."/>
            <person name="Bertsch C."/>
            <person name="Rego C."/>
            <person name="Larignon P."/>
            <person name="Fontaine F."/>
            <person name="Lebrun M.-H."/>
        </authorList>
    </citation>
    <scope>NUCLEOTIDE SEQUENCE [LARGE SCALE GENOMIC DNA]</scope>
    <source>
        <strain evidence="10 11">F98.1</strain>
    </source>
</reference>
<dbReference type="GO" id="GO:0005743">
    <property type="term" value="C:mitochondrial inner membrane"/>
    <property type="evidence" value="ECO:0007669"/>
    <property type="project" value="UniProtKB-SubCell"/>
</dbReference>
<dbReference type="Gene3D" id="3.30.460.10">
    <property type="entry name" value="Beta Polymerase, domain 2"/>
    <property type="match status" value="1"/>
</dbReference>
<feature type="compositionally biased region" description="Basic and acidic residues" evidence="9">
    <location>
        <begin position="54"/>
        <end position="67"/>
    </location>
</feature>
<sequence>MAASRVIASAVRCGACRTRFPRSIVPLAGLDSSTTARATARATTRPFTTAPLRLSDEHAKKEPRLEDAESAPETISSSTDSQGAAVPWYLQVDAPQQPLDASAHPLADRQRIPALPDHPPPILEGFLQHVSVDLGIDDLSLLDCRHLDPPAALGANLLMLFGTARSEKHLHVSADRLCRWLRSEHKLRPHADGLLGRNELKLKLRRKMRKARMLSNAGVSESSLAADDGIRTGWICVNVGSVQAAESTPRAESEIQNFVGFGGQSKGVSIVLQLFTEEKRAELDLENLWNGVLKTDRRRKEMSTPEDALTQRMDNAHNPNGAVLADTSVAGSSSPFQHTNPQAPLQTRAFHTTRAKANGTSMANERAWKHSWANNWSRPWRASMSTVSGSETSPSNGSTSFRNRYRAHSLPPPENWEALGLASKLELLRQMSTEEKMEALGTGYGNRADKLTPFLKEFNSYIPDIPDAVHYEAIMQLYLIARSVDHPGYSVSHIHKLLRAMQVAGCRIPERMLLTGLRAIVSCEHPDEMDLNLARRRTHIVFAILYVMQGHSYAVLTDEIIIMLFDSVSVPRRDLEAQLPDPSTVSRREEHNRSVRLNFLDQIDMLEIPLKRGTFAHLLRGCALLGDMEGLWHVWRSMALAMCPRSSYMYAVALNGVAFSGNQKECIKALRDCVDSMEHELPPVELKGDVRDAVMRCLLVIEPEIDTAWEQGHKKGEWLGLWDQCMQSLRDDNRDERGKAVPDGRVRGGDMLGQL</sequence>
<evidence type="ECO:0000256" key="6">
    <source>
        <dbReference type="ARBA" id="ARBA00023128"/>
    </source>
</evidence>
<gene>
    <name evidence="10" type="ORF">BK809_0002077</name>
</gene>
<dbReference type="Proteomes" id="UP000190776">
    <property type="component" value="Unassembled WGS sequence"/>
</dbReference>
<comment type="subcellular location">
    <subcellularLocation>
        <location evidence="2 8">Mitochondrion inner membrane</location>
        <topology evidence="2 8">Peripheral membrane protein</topology>
        <orientation evidence="2 8">Matrix side</orientation>
    </subcellularLocation>
</comment>
<evidence type="ECO:0000256" key="5">
    <source>
        <dbReference type="ARBA" id="ARBA00022946"/>
    </source>
</evidence>
<evidence type="ECO:0000256" key="4">
    <source>
        <dbReference type="ARBA" id="ARBA00022792"/>
    </source>
</evidence>
<evidence type="ECO:0000256" key="7">
    <source>
        <dbReference type="ARBA" id="ARBA00023136"/>
    </source>
</evidence>
<dbReference type="PANTHER" id="PTHR28087:SF1">
    <property type="entry name" value="ATPASE SYNTHESIS PROTEIN 25, MITOCHONDRIAL"/>
    <property type="match status" value="1"/>
</dbReference>
<evidence type="ECO:0000313" key="11">
    <source>
        <dbReference type="Proteomes" id="UP000190776"/>
    </source>
</evidence>
<dbReference type="GO" id="GO:0140053">
    <property type="term" value="P:mitochondrial gene expression"/>
    <property type="evidence" value="ECO:0007669"/>
    <property type="project" value="UniProtKB-UniRule"/>
</dbReference>